<proteinExistence type="predicted"/>
<dbReference type="AlphaFoldDB" id="A0A094IZ71"/>
<name>A0A094IZ71_9GAMM</name>
<reference evidence="1 2" key="1">
    <citation type="submission" date="2014-06" db="EMBL/GenBank/DDBJ databases">
        <title>The draft genome sequence of Idiomarina salinarum ISL-52.</title>
        <authorList>
            <person name="Du J."/>
            <person name="Shao Z."/>
        </authorList>
    </citation>
    <scope>NUCLEOTIDE SEQUENCE [LARGE SCALE GENOMIC DNA]</scope>
    <source>
        <strain evidence="1 2">ISL-52</strain>
    </source>
</reference>
<gene>
    <name evidence="1" type="ORF">IDSA_06530</name>
</gene>
<comment type="caution">
    <text evidence="1">The sequence shown here is derived from an EMBL/GenBank/DDBJ whole genome shotgun (WGS) entry which is preliminary data.</text>
</comment>
<dbReference type="Proteomes" id="UP000054363">
    <property type="component" value="Unassembled WGS sequence"/>
</dbReference>
<organism evidence="1 2">
    <name type="scientific">Pseudidiomarina salinarum</name>
    <dbReference type="NCBI Taxonomy" id="435908"/>
    <lineage>
        <taxon>Bacteria</taxon>
        <taxon>Pseudomonadati</taxon>
        <taxon>Pseudomonadota</taxon>
        <taxon>Gammaproteobacteria</taxon>
        <taxon>Alteromonadales</taxon>
        <taxon>Idiomarinaceae</taxon>
        <taxon>Pseudidiomarina</taxon>
    </lineage>
</organism>
<protein>
    <recommendedName>
        <fullName evidence="3">Lipoprotein</fullName>
    </recommendedName>
</protein>
<dbReference type="PROSITE" id="PS51257">
    <property type="entry name" value="PROKAR_LIPOPROTEIN"/>
    <property type="match status" value="1"/>
</dbReference>
<dbReference type="OrthoDB" id="1524207at2"/>
<evidence type="ECO:0000313" key="2">
    <source>
        <dbReference type="Proteomes" id="UP000054363"/>
    </source>
</evidence>
<keyword evidence="2" id="KW-1185">Reference proteome</keyword>
<dbReference type="RefSeq" id="WP_034775191.1">
    <property type="nucleotide sequence ID" value="NZ_JPER01000002.1"/>
</dbReference>
<accession>A0A094IZ71</accession>
<sequence>MTNSFRTGAAALFAIALLSACQPQTDDATDTAVVADVESPQDAFMAAFEPYCGQAFAATIVEDNQPSPAWDKPLVVHVRDCEPGLVRMPLHVGDDRSRTWVLTQHDDYIDFQHIHLHEDGTPDAVSPYGGQTVVEGTATEQAFPVDEASKALFIENGLDVSVTNTWTIRFVDEDTMSYQLSRPGRIFEVHVDLSQPIDLPPPAWGYTPE</sequence>
<evidence type="ECO:0008006" key="3">
    <source>
        <dbReference type="Google" id="ProtNLM"/>
    </source>
</evidence>
<dbReference type="eggNOG" id="ENOG502Z8PF">
    <property type="taxonomic scope" value="Bacteria"/>
</dbReference>
<dbReference type="EMBL" id="JPER01000002">
    <property type="protein sequence ID" value="KFZ31129.1"/>
    <property type="molecule type" value="Genomic_DNA"/>
</dbReference>
<evidence type="ECO:0000313" key="1">
    <source>
        <dbReference type="EMBL" id="KFZ31129.1"/>
    </source>
</evidence>
<dbReference type="STRING" id="435908.IDSA_06530"/>